<proteinExistence type="predicted"/>
<evidence type="ECO:0000313" key="3">
    <source>
        <dbReference type="Proteomes" id="UP000828390"/>
    </source>
</evidence>
<evidence type="ECO:0000313" key="2">
    <source>
        <dbReference type="EMBL" id="KAH3796499.1"/>
    </source>
</evidence>
<reference evidence="2" key="2">
    <citation type="submission" date="2020-11" db="EMBL/GenBank/DDBJ databases">
        <authorList>
            <person name="McCartney M.A."/>
            <person name="Auch B."/>
            <person name="Kono T."/>
            <person name="Mallez S."/>
            <person name="Becker A."/>
            <person name="Gohl D.M."/>
            <person name="Silverstein K.A.T."/>
            <person name="Koren S."/>
            <person name="Bechman K.B."/>
            <person name="Herman A."/>
            <person name="Abrahante J.E."/>
            <person name="Garbe J."/>
        </authorList>
    </citation>
    <scope>NUCLEOTIDE SEQUENCE</scope>
    <source>
        <strain evidence="2">Duluth1</strain>
        <tissue evidence="2">Whole animal</tissue>
    </source>
</reference>
<dbReference type="Proteomes" id="UP000828390">
    <property type="component" value="Unassembled WGS sequence"/>
</dbReference>
<feature type="region of interest" description="Disordered" evidence="1">
    <location>
        <begin position="1"/>
        <end position="20"/>
    </location>
</feature>
<reference evidence="2" key="1">
    <citation type="journal article" date="2019" name="bioRxiv">
        <title>The Genome of the Zebra Mussel, Dreissena polymorpha: A Resource for Invasive Species Research.</title>
        <authorList>
            <person name="McCartney M.A."/>
            <person name="Auch B."/>
            <person name="Kono T."/>
            <person name="Mallez S."/>
            <person name="Zhang Y."/>
            <person name="Obille A."/>
            <person name="Becker A."/>
            <person name="Abrahante J.E."/>
            <person name="Garbe J."/>
            <person name="Badalamenti J.P."/>
            <person name="Herman A."/>
            <person name="Mangelson H."/>
            <person name="Liachko I."/>
            <person name="Sullivan S."/>
            <person name="Sone E.D."/>
            <person name="Koren S."/>
            <person name="Silverstein K.A.T."/>
            <person name="Beckman K.B."/>
            <person name="Gohl D.M."/>
        </authorList>
    </citation>
    <scope>NUCLEOTIDE SEQUENCE</scope>
    <source>
        <strain evidence="2">Duluth1</strain>
        <tissue evidence="2">Whole animal</tissue>
    </source>
</reference>
<protein>
    <submittedName>
        <fullName evidence="2">Uncharacterized protein</fullName>
    </submittedName>
</protein>
<organism evidence="2 3">
    <name type="scientific">Dreissena polymorpha</name>
    <name type="common">Zebra mussel</name>
    <name type="synonym">Mytilus polymorpha</name>
    <dbReference type="NCBI Taxonomy" id="45954"/>
    <lineage>
        <taxon>Eukaryota</taxon>
        <taxon>Metazoa</taxon>
        <taxon>Spiralia</taxon>
        <taxon>Lophotrochozoa</taxon>
        <taxon>Mollusca</taxon>
        <taxon>Bivalvia</taxon>
        <taxon>Autobranchia</taxon>
        <taxon>Heteroconchia</taxon>
        <taxon>Euheterodonta</taxon>
        <taxon>Imparidentia</taxon>
        <taxon>Neoheterodontei</taxon>
        <taxon>Myida</taxon>
        <taxon>Dreissenoidea</taxon>
        <taxon>Dreissenidae</taxon>
        <taxon>Dreissena</taxon>
    </lineage>
</organism>
<comment type="caution">
    <text evidence="2">The sequence shown here is derived from an EMBL/GenBank/DDBJ whole genome shotgun (WGS) entry which is preliminary data.</text>
</comment>
<accession>A0A9D4FF11</accession>
<keyword evidence="3" id="KW-1185">Reference proteome</keyword>
<evidence type="ECO:0000256" key="1">
    <source>
        <dbReference type="SAM" id="MobiDB-lite"/>
    </source>
</evidence>
<feature type="region of interest" description="Disordered" evidence="1">
    <location>
        <begin position="51"/>
        <end position="78"/>
    </location>
</feature>
<gene>
    <name evidence="2" type="ORF">DPMN_150067</name>
</gene>
<name>A0A9D4FF11_DREPO</name>
<sequence length="78" mass="8623">MRAHTELGVANTYGTSSGGHIRDFKWRKHTVFKRRTHTGLKAGDKYGTLSGGNIRTSSGGHIRDSKWRTHTGLQVADT</sequence>
<dbReference type="EMBL" id="JAIWYP010000007">
    <property type="protein sequence ID" value="KAH3796499.1"/>
    <property type="molecule type" value="Genomic_DNA"/>
</dbReference>
<dbReference type="AlphaFoldDB" id="A0A9D4FF11"/>